<accession>A0ABD6E8V9</accession>
<dbReference type="Pfam" id="PF23674">
    <property type="entry name" value="RYYR-CCHC"/>
    <property type="match status" value="1"/>
</dbReference>
<keyword evidence="3" id="KW-1185">Reference proteome</keyword>
<comment type="caution">
    <text evidence="2">The sequence shown here is derived from an EMBL/GenBank/DDBJ whole genome shotgun (WGS) entry which is preliminary data.</text>
</comment>
<name>A0ABD6E8V9_9BILA</name>
<evidence type="ECO:0000259" key="1">
    <source>
        <dbReference type="Pfam" id="PF23674"/>
    </source>
</evidence>
<protein>
    <recommendedName>
        <fullName evidence="1">RYYR-CCHC domain-containing protein</fullName>
    </recommendedName>
</protein>
<dbReference type="Proteomes" id="UP001608902">
    <property type="component" value="Unassembled WGS sequence"/>
</dbReference>
<proteinExistence type="predicted"/>
<dbReference type="InterPro" id="IPR057001">
    <property type="entry name" value="RYYR-CCHC"/>
</dbReference>
<sequence>MEFDAIVSASKYGRHPALLYRSNLLEGRFIEFVYLNKSTDGRTKYYVCAACRKLRRTDKSVGPPPRVKVMNNKFMEDPEKPRHPHFCDFKTAAEALGQRERYSMYQEVRGTPRALKPPKRAFLDHLQELSERRDLSKEEAHEICSLIGGPRGYKAVRRNLQRNAVLRKMADDEYVWLEQDDFDYATDVTIIQTEVITKDRWTQTYDCDENDEHIIVD</sequence>
<dbReference type="EMBL" id="JBGFUD010001572">
    <property type="protein sequence ID" value="MFH4976458.1"/>
    <property type="molecule type" value="Genomic_DNA"/>
</dbReference>
<reference evidence="2 3" key="1">
    <citation type="submission" date="2024-08" db="EMBL/GenBank/DDBJ databases">
        <title>Gnathostoma spinigerum genome.</title>
        <authorList>
            <person name="Gonzalez-Bertolin B."/>
            <person name="Monzon S."/>
            <person name="Zaballos A."/>
            <person name="Jimenez P."/>
            <person name="Dekumyoy P."/>
            <person name="Varona S."/>
            <person name="Cuesta I."/>
            <person name="Sumanam S."/>
            <person name="Adisakwattana P."/>
            <person name="Gasser R.B."/>
            <person name="Hernandez-Gonzalez A."/>
            <person name="Young N.D."/>
            <person name="Perteguer M.J."/>
        </authorList>
    </citation>
    <scope>NUCLEOTIDE SEQUENCE [LARGE SCALE GENOMIC DNA]</scope>
    <source>
        <strain evidence="2">AL3</strain>
        <tissue evidence="2">Liver</tissue>
    </source>
</reference>
<gene>
    <name evidence="2" type="ORF">AB6A40_003167</name>
</gene>
<dbReference type="AlphaFoldDB" id="A0ABD6E8V9"/>
<evidence type="ECO:0000313" key="3">
    <source>
        <dbReference type="Proteomes" id="UP001608902"/>
    </source>
</evidence>
<feature type="domain" description="RYYR-CCHC" evidence="1">
    <location>
        <begin position="34"/>
        <end position="87"/>
    </location>
</feature>
<evidence type="ECO:0000313" key="2">
    <source>
        <dbReference type="EMBL" id="MFH4976458.1"/>
    </source>
</evidence>
<organism evidence="2 3">
    <name type="scientific">Gnathostoma spinigerum</name>
    <dbReference type="NCBI Taxonomy" id="75299"/>
    <lineage>
        <taxon>Eukaryota</taxon>
        <taxon>Metazoa</taxon>
        <taxon>Ecdysozoa</taxon>
        <taxon>Nematoda</taxon>
        <taxon>Chromadorea</taxon>
        <taxon>Rhabditida</taxon>
        <taxon>Spirurina</taxon>
        <taxon>Gnathostomatomorpha</taxon>
        <taxon>Gnathostomatoidea</taxon>
        <taxon>Gnathostomatidae</taxon>
        <taxon>Gnathostoma</taxon>
    </lineage>
</organism>